<feature type="compositionally biased region" description="Basic and acidic residues" evidence="1">
    <location>
        <begin position="22"/>
        <end position="36"/>
    </location>
</feature>
<sequence>MTPLPLVHSSRGTSAPTSRASRRSESGPRADVSRRTRGDHRRRRARIAVCHHLSAIASQSDSRAAVRQPRGGVIDSHSRRAPAMKVRDTRRPPPAALRRGHVLNSCSAYARDVYPSIIPLLRLPYFSIYTLWIIPYVRVKKRNPYRLTYVLSVRLSQPICSESWDWDDPSRKVATRMNFCDPQLCNFYAKVQPWPLEQAARAAIMRRRALLVPVRSRI</sequence>
<feature type="region of interest" description="Disordered" evidence="1">
    <location>
        <begin position="1"/>
        <end position="44"/>
    </location>
</feature>
<protein>
    <submittedName>
        <fullName evidence="2">Uncharacterized protein</fullName>
    </submittedName>
</protein>
<reference evidence="2 3" key="1">
    <citation type="journal article" date="2019" name="Commun. Biol.">
        <title>The bagworm genome reveals a unique fibroin gene that provides high tensile strength.</title>
        <authorList>
            <person name="Kono N."/>
            <person name="Nakamura H."/>
            <person name="Ohtoshi R."/>
            <person name="Tomita M."/>
            <person name="Numata K."/>
            <person name="Arakawa K."/>
        </authorList>
    </citation>
    <scope>NUCLEOTIDE SEQUENCE [LARGE SCALE GENOMIC DNA]</scope>
</reference>
<dbReference type="Proteomes" id="UP000299102">
    <property type="component" value="Unassembled WGS sequence"/>
</dbReference>
<evidence type="ECO:0000256" key="1">
    <source>
        <dbReference type="SAM" id="MobiDB-lite"/>
    </source>
</evidence>
<keyword evidence="3" id="KW-1185">Reference proteome</keyword>
<gene>
    <name evidence="2" type="ORF">EVAR_86502_1</name>
</gene>
<evidence type="ECO:0000313" key="2">
    <source>
        <dbReference type="EMBL" id="GBP40356.1"/>
    </source>
</evidence>
<name>A0A4C1VML7_EUMVA</name>
<organism evidence="2 3">
    <name type="scientific">Eumeta variegata</name>
    <name type="common">Bagworm moth</name>
    <name type="synonym">Eumeta japonica</name>
    <dbReference type="NCBI Taxonomy" id="151549"/>
    <lineage>
        <taxon>Eukaryota</taxon>
        <taxon>Metazoa</taxon>
        <taxon>Ecdysozoa</taxon>
        <taxon>Arthropoda</taxon>
        <taxon>Hexapoda</taxon>
        <taxon>Insecta</taxon>
        <taxon>Pterygota</taxon>
        <taxon>Neoptera</taxon>
        <taxon>Endopterygota</taxon>
        <taxon>Lepidoptera</taxon>
        <taxon>Glossata</taxon>
        <taxon>Ditrysia</taxon>
        <taxon>Tineoidea</taxon>
        <taxon>Psychidae</taxon>
        <taxon>Oiketicinae</taxon>
        <taxon>Eumeta</taxon>
    </lineage>
</organism>
<feature type="compositionally biased region" description="Low complexity" evidence="1">
    <location>
        <begin position="9"/>
        <end position="19"/>
    </location>
</feature>
<evidence type="ECO:0000313" key="3">
    <source>
        <dbReference type="Proteomes" id="UP000299102"/>
    </source>
</evidence>
<accession>A0A4C1VML7</accession>
<dbReference type="EMBL" id="BGZK01000380">
    <property type="protein sequence ID" value="GBP40356.1"/>
    <property type="molecule type" value="Genomic_DNA"/>
</dbReference>
<comment type="caution">
    <text evidence="2">The sequence shown here is derived from an EMBL/GenBank/DDBJ whole genome shotgun (WGS) entry which is preliminary data.</text>
</comment>
<dbReference type="AlphaFoldDB" id="A0A4C1VML7"/>
<proteinExistence type="predicted"/>
<feature type="region of interest" description="Disordered" evidence="1">
    <location>
        <begin position="60"/>
        <end position="95"/>
    </location>
</feature>